<evidence type="ECO:0000256" key="3">
    <source>
        <dbReference type="ARBA" id="ARBA00023043"/>
    </source>
</evidence>
<evidence type="ECO:0000313" key="7">
    <source>
        <dbReference type="Proteomes" id="UP000198323"/>
    </source>
</evidence>
<feature type="repeat" description="ANK" evidence="4">
    <location>
        <begin position="83"/>
        <end position="115"/>
    </location>
</feature>
<dbReference type="Gene3D" id="1.25.40.20">
    <property type="entry name" value="Ankyrin repeat-containing domain"/>
    <property type="match status" value="2"/>
</dbReference>
<evidence type="ECO:0000259" key="5">
    <source>
        <dbReference type="PROSITE" id="PS50225"/>
    </source>
</evidence>
<reference evidence="6 7" key="1">
    <citation type="submission" date="2016-07" db="EMBL/GenBank/DDBJ databases">
        <title>Disparate Historic Effective Population Sizes Predicted by Modern Levels of Genome Diversity for the Scaled Quail (Callipepla squamata) and the Northern Bobwhite (Colinus virginianus): Inferences from First and Second Generation Draft Genome Assemblies for Sympatric New World Quail.</title>
        <authorList>
            <person name="Oldeschulte D.L."/>
            <person name="Halley Y.A."/>
            <person name="Bhattarai E.K."/>
            <person name="Brashear W.A."/>
            <person name="Hill J."/>
            <person name="Metz R.P."/>
            <person name="Johnson C.D."/>
            <person name="Rollins D."/>
            <person name="Peterson M.J."/>
            <person name="Bickhart D.M."/>
            <person name="Decker J.E."/>
            <person name="Seabury C.M."/>
        </authorList>
    </citation>
    <scope>NUCLEOTIDE SEQUENCE [LARGE SCALE GENOMIC DNA]</scope>
    <source>
        <strain evidence="6 7">Texas</strain>
        <tissue evidence="6">Leg muscle</tissue>
    </source>
</reference>
<keyword evidence="3 4" id="KW-0040">ANK repeat</keyword>
<dbReference type="EMBL" id="MCFN01000037">
    <property type="protein sequence ID" value="OXB67486.1"/>
    <property type="molecule type" value="Genomic_DNA"/>
</dbReference>
<dbReference type="GO" id="GO:0035556">
    <property type="term" value="P:intracellular signal transduction"/>
    <property type="evidence" value="ECO:0007669"/>
    <property type="project" value="InterPro"/>
</dbReference>
<dbReference type="PANTHER" id="PTHR24193:SF121">
    <property type="entry name" value="ADA2A-CONTAINING COMPLEX COMPONENT 3, ISOFORM D"/>
    <property type="match status" value="1"/>
</dbReference>
<evidence type="ECO:0000256" key="2">
    <source>
        <dbReference type="ARBA" id="ARBA00022737"/>
    </source>
</evidence>
<keyword evidence="2" id="KW-0677">Repeat</keyword>
<dbReference type="FunFam" id="1.25.40.20:FF:000271">
    <property type="entry name" value="Ankyrin repeat and SOCS box containing 4"/>
    <property type="match status" value="1"/>
</dbReference>
<dbReference type="PANTHER" id="PTHR24193">
    <property type="entry name" value="ANKYRIN REPEAT PROTEIN"/>
    <property type="match status" value="1"/>
</dbReference>
<comment type="pathway">
    <text evidence="1">Protein modification; protein ubiquitination.</text>
</comment>
<dbReference type="SMART" id="SM00969">
    <property type="entry name" value="SOCS_box"/>
    <property type="match status" value="1"/>
</dbReference>
<dbReference type="Pfam" id="PF07525">
    <property type="entry name" value="SOCS_box"/>
    <property type="match status" value="1"/>
</dbReference>
<dbReference type="InterPro" id="IPR050663">
    <property type="entry name" value="Ankyrin-SOCS_Box"/>
</dbReference>
<dbReference type="AlphaFoldDB" id="A0A226NIL2"/>
<feature type="repeat" description="ANK" evidence="4">
    <location>
        <begin position="183"/>
        <end position="215"/>
    </location>
</feature>
<dbReference type="Proteomes" id="UP000198323">
    <property type="component" value="Unassembled WGS sequence"/>
</dbReference>
<feature type="domain" description="SOCS box" evidence="5">
    <location>
        <begin position="435"/>
        <end position="473"/>
    </location>
</feature>
<dbReference type="PROSITE" id="PS50225">
    <property type="entry name" value="SOCS"/>
    <property type="match status" value="1"/>
</dbReference>
<dbReference type="SUPFAM" id="SSF158235">
    <property type="entry name" value="SOCS box-like"/>
    <property type="match status" value="1"/>
</dbReference>
<dbReference type="GO" id="GO:0000976">
    <property type="term" value="F:transcription cis-regulatory region binding"/>
    <property type="evidence" value="ECO:0007669"/>
    <property type="project" value="TreeGrafter"/>
</dbReference>
<dbReference type="InterPro" id="IPR036770">
    <property type="entry name" value="Ankyrin_rpt-contain_sf"/>
</dbReference>
<dbReference type="GO" id="GO:0016567">
    <property type="term" value="P:protein ubiquitination"/>
    <property type="evidence" value="ECO:0007669"/>
    <property type="project" value="UniProtKB-UniPathway"/>
</dbReference>
<dbReference type="InterPro" id="IPR002110">
    <property type="entry name" value="Ankyrin_rpt"/>
</dbReference>
<evidence type="ECO:0000313" key="6">
    <source>
        <dbReference type="EMBL" id="OXB67486.1"/>
    </source>
</evidence>
<name>A0A226NIL2_CALSU</name>
<keyword evidence="7" id="KW-1185">Reference proteome</keyword>
<dbReference type="InterPro" id="IPR036036">
    <property type="entry name" value="SOCS_box-like_dom_sf"/>
</dbReference>
<dbReference type="UniPathway" id="UPA00143"/>
<feature type="repeat" description="ANK" evidence="4">
    <location>
        <begin position="148"/>
        <end position="180"/>
    </location>
</feature>
<evidence type="ECO:0000256" key="1">
    <source>
        <dbReference type="ARBA" id="ARBA00004906"/>
    </source>
</evidence>
<dbReference type="Pfam" id="PF13637">
    <property type="entry name" value="Ank_4"/>
    <property type="match status" value="1"/>
</dbReference>
<comment type="caution">
    <text evidence="6">The sequence shown here is derived from an EMBL/GenBank/DDBJ whole genome shotgun (WGS) entry which is preliminary data.</text>
</comment>
<proteinExistence type="predicted"/>
<dbReference type="STRING" id="9009.A0A226NIL2"/>
<dbReference type="GO" id="GO:0005634">
    <property type="term" value="C:nucleus"/>
    <property type="evidence" value="ECO:0007669"/>
    <property type="project" value="TreeGrafter"/>
</dbReference>
<organism evidence="6 7">
    <name type="scientific">Callipepla squamata</name>
    <name type="common">Scaled quail</name>
    <dbReference type="NCBI Taxonomy" id="9009"/>
    <lineage>
        <taxon>Eukaryota</taxon>
        <taxon>Metazoa</taxon>
        <taxon>Chordata</taxon>
        <taxon>Craniata</taxon>
        <taxon>Vertebrata</taxon>
        <taxon>Euteleostomi</taxon>
        <taxon>Archelosauria</taxon>
        <taxon>Archosauria</taxon>
        <taxon>Dinosauria</taxon>
        <taxon>Saurischia</taxon>
        <taxon>Theropoda</taxon>
        <taxon>Coelurosauria</taxon>
        <taxon>Aves</taxon>
        <taxon>Neognathae</taxon>
        <taxon>Galloanserae</taxon>
        <taxon>Galliformes</taxon>
        <taxon>Odontophoridae</taxon>
        <taxon>Callipepla</taxon>
    </lineage>
</organism>
<dbReference type="PROSITE" id="PS50088">
    <property type="entry name" value="ANK_REPEAT"/>
    <property type="match status" value="5"/>
</dbReference>
<dbReference type="OrthoDB" id="539213at2759"/>
<evidence type="ECO:0000256" key="4">
    <source>
        <dbReference type="PROSITE-ProRule" id="PRU00023"/>
    </source>
</evidence>
<accession>A0A226NIL2</accession>
<dbReference type="Pfam" id="PF12796">
    <property type="entry name" value="Ank_2"/>
    <property type="match status" value="1"/>
</dbReference>
<dbReference type="SMART" id="SM00248">
    <property type="entry name" value="ANK"/>
    <property type="match status" value="6"/>
</dbReference>
<dbReference type="SUPFAM" id="SSF48403">
    <property type="entry name" value="Ankyrin repeat"/>
    <property type="match status" value="1"/>
</dbReference>
<dbReference type="GO" id="GO:0045944">
    <property type="term" value="P:positive regulation of transcription by RNA polymerase II"/>
    <property type="evidence" value="ECO:0007669"/>
    <property type="project" value="TreeGrafter"/>
</dbReference>
<feature type="repeat" description="ANK" evidence="4">
    <location>
        <begin position="115"/>
        <end position="147"/>
    </location>
</feature>
<protein>
    <recommendedName>
        <fullName evidence="5">SOCS box domain-containing protein</fullName>
    </recommendedName>
</protein>
<dbReference type="InterPro" id="IPR001496">
    <property type="entry name" value="SOCS_box"/>
</dbReference>
<gene>
    <name evidence="6" type="ORF">ASZ78_016708</name>
</gene>
<dbReference type="FunFam" id="1.10.750.20:FF:000001">
    <property type="entry name" value="Ankyrin repeat and SOCS box containing 1"/>
    <property type="match status" value="1"/>
</dbReference>
<feature type="repeat" description="ANK" evidence="4">
    <location>
        <begin position="260"/>
        <end position="292"/>
    </location>
</feature>
<dbReference type="CDD" id="cd03723">
    <property type="entry name" value="SOCS_ASB4_ASB18"/>
    <property type="match status" value="1"/>
</dbReference>
<sequence length="482" mass="54621">MEVEETYEKGENVQGKMTRAEAAKLVKKNFLEALKSNDYETLEELLNQKKIDVDTVFEVEDENLILASYKQGYWLPSYKLKISWATGLHLAVMYGHLESLSVLLNHKATINCRPNGKAAIHIACETANVECLKILCNHGAKLNCFSMSGQAPLHFCTTLTSIPCAQQLIWRGANVNIKTNNQDEETPLHTVARLGIPELVAFYVEQGAQVDALNAHMETPLACAAYWALHYKDQTYSPDHHLICRMLLDYKAEVNARDEDFKSPLHKAAWNCDHVLLHMLLEAGAEANIMDVNGCAPLQYIIKVTSVRPAAQPDVCYQLLLNHGAARIYPLQFHKVKNSFVQSRGMEREDVLNRRETRGPDNTGTCRIPVNYIHRTRNAQNLVLQACHSYPRAVEVVVNSYEHIKSTSKWKAAIPDDVFERHQDFYDSLFSVCSNSPRSLMHLCRCAIRMTLSERCHRGVPLLSIPLSMKKYLLLEPEGIIY</sequence>
<dbReference type="Gene3D" id="1.10.750.20">
    <property type="entry name" value="SOCS box"/>
    <property type="match status" value="1"/>
</dbReference>
<dbReference type="PROSITE" id="PS50297">
    <property type="entry name" value="ANK_REP_REGION"/>
    <property type="match status" value="4"/>
</dbReference>